<comment type="similarity">
    <text evidence="4">Belongs to the Maf family.</text>
</comment>
<dbReference type="AlphaFoldDB" id="A0A4Y6UHB4"/>
<dbReference type="OrthoDB" id="9813962at2"/>
<dbReference type="PANTHER" id="PTHR43213:SF5">
    <property type="entry name" value="BIFUNCTIONAL DTTP_UTP PYROPHOSPHATASE_METHYLTRANSFERASE PROTEIN-RELATED"/>
    <property type="match status" value="1"/>
</dbReference>
<dbReference type="PANTHER" id="PTHR43213">
    <property type="entry name" value="BIFUNCTIONAL DTTP/UTP PYROPHOSPHATASE/METHYLTRANSFERASE PROTEIN-RELATED"/>
    <property type="match status" value="1"/>
</dbReference>
<dbReference type="SUPFAM" id="SSF52972">
    <property type="entry name" value="ITPase-like"/>
    <property type="match status" value="1"/>
</dbReference>
<evidence type="ECO:0000313" key="5">
    <source>
        <dbReference type="EMBL" id="QDH16892.1"/>
    </source>
</evidence>
<dbReference type="EMBL" id="CP038141">
    <property type="protein sequence ID" value="QDH16892.1"/>
    <property type="molecule type" value="Genomic_DNA"/>
</dbReference>
<evidence type="ECO:0000313" key="6">
    <source>
        <dbReference type="Proteomes" id="UP000316313"/>
    </source>
</evidence>
<comment type="caution">
    <text evidence="4">Lacks conserved residue(s) required for the propagation of feature annotation.</text>
</comment>
<dbReference type="GO" id="GO:0047429">
    <property type="term" value="F:nucleoside triphosphate diphosphatase activity"/>
    <property type="evidence" value="ECO:0007669"/>
    <property type="project" value="UniProtKB-EC"/>
</dbReference>
<dbReference type="CDD" id="cd00555">
    <property type="entry name" value="Maf"/>
    <property type="match status" value="1"/>
</dbReference>
<protein>
    <recommendedName>
        <fullName evidence="4">Nucleoside triphosphate pyrophosphatase</fullName>
        <ecNumber evidence="4">3.6.1.9</ecNumber>
    </recommendedName>
    <alternativeName>
        <fullName evidence="4">Nucleotide pyrophosphatase</fullName>
        <shortName evidence="4">Nucleotide PPase</shortName>
    </alternativeName>
</protein>
<dbReference type="InterPro" id="IPR003697">
    <property type="entry name" value="Maf-like"/>
</dbReference>
<keyword evidence="3 4" id="KW-0546">Nucleotide metabolism</keyword>
<sequence length="203" mass="22916">MTATNISLYLASGSQIRRALLEESGLSFYTKPVDLDEEAVKEKCMAAGFSLAETALELARRKALLAAHYSPAGSYIIGADQILDLDGEIFSKPRNMKEARDHLIKLRGKTHFLHTAVVLYQGKKKIWEHIEKPKLKMRRFTDNFLDTYLDVEKEKILSSVGAYRLEGPGIQLFSSIEGHYDSILGLPRMGLFEVLRKEKILIS</sequence>
<dbReference type="RefSeq" id="WP_141460301.1">
    <property type="nucleotide sequence ID" value="NZ_CP038141.1"/>
</dbReference>
<comment type="catalytic activity">
    <reaction evidence="4">
        <text>a 2'-deoxyribonucleoside 5'-triphosphate + H2O = a 2'-deoxyribonucleoside 5'-phosphate + diphosphate + H(+)</text>
        <dbReference type="Rhea" id="RHEA:44644"/>
        <dbReference type="ChEBI" id="CHEBI:15377"/>
        <dbReference type="ChEBI" id="CHEBI:15378"/>
        <dbReference type="ChEBI" id="CHEBI:33019"/>
        <dbReference type="ChEBI" id="CHEBI:61560"/>
        <dbReference type="ChEBI" id="CHEBI:65317"/>
        <dbReference type="EC" id="3.6.1.9"/>
    </reaction>
</comment>
<dbReference type="InterPro" id="IPR029001">
    <property type="entry name" value="ITPase-like_fam"/>
</dbReference>
<dbReference type="EC" id="3.6.1.9" evidence="4"/>
<proteinExistence type="inferred from homology"/>
<dbReference type="PIRSF" id="PIRSF006305">
    <property type="entry name" value="Maf"/>
    <property type="match status" value="1"/>
</dbReference>
<evidence type="ECO:0000256" key="4">
    <source>
        <dbReference type="HAMAP-Rule" id="MF_00528"/>
    </source>
</evidence>
<evidence type="ECO:0000256" key="1">
    <source>
        <dbReference type="ARBA" id="ARBA00001968"/>
    </source>
</evidence>
<evidence type="ECO:0000256" key="2">
    <source>
        <dbReference type="ARBA" id="ARBA00022801"/>
    </source>
</evidence>
<organism evidence="5 6">
    <name type="scientific">Swingsia samuiensis</name>
    <dbReference type="NCBI Taxonomy" id="1293412"/>
    <lineage>
        <taxon>Bacteria</taxon>
        <taxon>Pseudomonadati</taxon>
        <taxon>Pseudomonadota</taxon>
        <taxon>Alphaproteobacteria</taxon>
        <taxon>Acetobacterales</taxon>
        <taxon>Acetobacteraceae</taxon>
        <taxon>Swingsia</taxon>
    </lineage>
</organism>
<gene>
    <name evidence="5" type="ORF">E3D00_04420</name>
</gene>
<comment type="catalytic activity">
    <reaction evidence="4">
        <text>a ribonucleoside 5'-triphosphate + H2O = a ribonucleoside 5'-phosphate + diphosphate + H(+)</text>
        <dbReference type="Rhea" id="RHEA:23996"/>
        <dbReference type="ChEBI" id="CHEBI:15377"/>
        <dbReference type="ChEBI" id="CHEBI:15378"/>
        <dbReference type="ChEBI" id="CHEBI:33019"/>
        <dbReference type="ChEBI" id="CHEBI:58043"/>
        <dbReference type="ChEBI" id="CHEBI:61557"/>
        <dbReference type="EC" id="3.6.1.9"/>
    </reaction>
</comment>
<feature type="active site" description="Proton acceptor" evidence="4">
    <location>
        <position position="80"/>
    </location>
</feature>
<evidence type="ECO:0000256" key="3">
    <source>
        <dbReference type="ARBA" id="ARBA00023080"/>
    </source>
</evidence>
<dbReference type="Pfam" id="PF02545">
    <property type="entry name" value="Maf"/>
    <property type="match status" value="1"/>
</dbReference>
<dbReference type="GO" id="GO:0009117">
    <property type="term" value="P:nucleotide metabolic process"/>
    <property type="evidence" value="ECO:0007669"/>
    <property type="project" value="UniProtKB-KW"/>
</dbReference>
<comment type="function">
    <text evidence="4">Nucleoside triphosphate pyrophosphatase. May have a dual role in cell division arrest and in preventing the incorporation of modified nucleotides into cellular nucleic acids.</text>
</comment>
<name>A0A4Y6UHB4_9PROT</name>
<accession>A0A4Y6UHB4</accession>
<dbReference type="HAMAP" id="MF_00528">
    <property type="entry name" value="Maf"/>
    <property type="match status" value="1"/>
</dbReference>
<dbReference type="GO" id="GO:0005737">
    <property type="term" value="C:cytoplasm"/>
    <property type="evidence" value="ECO:0007669"/>
    <property type="project" value="UniProtKB-SubCell"/>
</dbReference>
<comment type="subcellular location">
    <subcellularLocation>
        <location evidence="4">Cytoplasm</location>
    </subcellularLocation>
</comment>
<reference evidence="5 6" key="1">
    <citation type="submission" date="2019-03" db="EMBL/GenBank/DDBJ databases">
        <title>The complete genome sequence of Swingsia samuiensis NBRC107927(T).</title>
        <authorList>
            <person name="Chua K.-O."/>
            <person name="Chan K.-G."/>
            <person name="See-Too W.-S."/>
        </authorList>
    </citation>
    <scope>NUCLEOTIDE SEQUENCE [LARGE SCALE GENOMIC DNA]</scope>
    <source>
        <strain evidence="5 6">AH83</strain>
    </source>
</reference>
<keyword evidence="2 4" id="KW-0378">Hydrolase</keyword>
<keyword evidence="6" id="KW-1185">Reference proteome</keyword>
<dbReference type="Proteomes" id="UP000316313">
    <property type="component" value="Chromosome"/>
</dbReference>
<dbReference type="Gene3D" id="3.90.950.10">
    <property type="match status" value="1"/>
</dbReference>
<keyword evidence="4" id="KW-0963">Cytoplasm</keyword>
<dbReference type="KEGG" id="ssam:E3D00_04420"/>
<comment type="cofactor">
    <cofactor evidence="1 4">
        <name>a divalent metal cation</name>
        <dbReference type="ChEBI" id="CHEBI:60240"/>
    </cofactor>
</comment>